<dbReference type="PANTHER" id="PTHR36974:SF1">
    <property type="entry name" value="DOXX FAMILY MEMBRANE PROTEIN"/>
    <property type="match status" value="1"/>
</dbReference>
<dbReference type="RefSeq" id="WP_245900762.1">
    <property type="nucleotide sequence ID" value="NZ_QJSX01000004.1"/>
</dbReference>
<protein>
    <submittedName>
        <fullName evidence="2">Putative membrane protein</fullName>
    </submittedName>
</protein>
<comment type="caution">
    <text evidence="2">The sequence shown here is derived from an EMBL/GenBank/DDBJ whole genome shotgun (WGS) entry which is preliminary data.</text>
</comment>
<proteinExistence type="predicted"/>
<dbReference type="AlphaFoldDB" id="A0A318S9U2"/>
<name>A0A318S9U2_9DEIO</name>
<keyword evidence="1" id="KW-1133">Transmembrane helix</keyword>
<dbReference type="PANTHER" id="PTHR36974">
    <property type="entry name" value="MEMBRANE PROTEIN-RELATED"/>
    <property type="match status" value="1"/>
</dbReference>
<gene>
    <name evidence="2" type="ORF">DES52_10491</name>
</gene>
<dbReference type="EMBL" id="QJSX01000004">
    <property type="protein sequence ID" value="PYE54820.1"/>
    <property type="molecule type" value="Genomic_DNA"/>
</dbReference>
<evidence type="ECO:0000313" key="2">
    <source>
        <dbReference type="EMBL" id="PYE54820.1"/>
    </source>
</evidence>
<evidence type="ECO:0000313" key="3">
    <source>
        <dbReference type="Proteomes" id="UP000248326"/>
    </source>
</evidence>
<feature type="transmembrane region" description="Helical" evidence="1">
    <location>
        <begin position="61"/>
        <end position="81"/>
    </location>
</feature>
<evidence type="ECO:0000256" key="1">
    <source>
        <dbReference type="SAM" id="Phobius"/>
    </source>
</evidence>
<keyword evidence="3" id="KW-1185">Reference proteome</keyword>
<organism evidence="2 3">
    <name type="scientific">Deinococcus yavapaiensis KR-236</name>
    <dbReference type="NCBI Taxonomy" id="694435"/>
    <lineage>
        <taxon>Bacteria</taxon>
        <taxon>Thermotogati</taxon>
        <taxon>Deinococcota</taxon>
        <taxon>Deinococci</taxon>
        <taxon>Deinococcales</taxon>
        <taxon>Deinococcaceae</taxon>
        <taxon>Deinococcus</taxon>
    </lineage>
</organism>
<keyword evidence="1" id="KW-0812">Transmembrane</keyword>
<feature type="transmembrane region" description="Helical" evidence="1">
    <location>
        <begin position="93"/>
        <end position="110"/>
    </location>
</feature>
<keyword evidence="1" id="KW-0472">Membrane</keyword>
<accession>A0A318S9U2</accession>
<sequence length="120" mass="12981">MKESVVLCILFVAAGTGHFVRPDVFERIVPPGVPAREAVLLSGAAEIVGGLGLLSPTTRRAAGAGLIALLLAVWPANLWMALNANAFEGIPPWLVWARVPLQLPLIWWVWRVTRPNARSV</sequence>
<reference evidence="2 3" key="1">
    <citation type="submission" date="2018-06" db="EMBL/GenBank/DDBJ databases">
        <title>Genomic Encyclopedia of Type Strains, Phase IV (KMG-IV): sequencing the most valuable type-strain genomes for metagenomic binning, comparative biology and taxonomic classification.</title>
        <authorList>
            <person name="Goeker M."/>
        </authorList>
    </citation>
    <scope>NUCLEOTIDE SEQUENCE [LARGE SCALE GENOMIC DNA]</scope>
    <source>
        <strain evidence="2 3">DSM 18048</strain>
    </source>
</reference>
<feature type="transmembrane region" description="Helical" evidence="1">
    <location>
        <begin position="38"/>
        <end position="54"/>
    </location>
</feature>
<dbReference type="Proteomes" id="UP000248326">
    <property type="component" value="Unassembled WGS sequence"/>
</dbReference>